<evidence type="ECO:0000259" key="2">
    <source>
        <dbReference type="Pfam" id="PF13460"/>
    </source>
</evidence>
<dbReference type="RefSeq" id="WP_112745814.1">
    <property type="nucleotide sequence ID" value="NZ_QMFY01000002.1"/>
</dbReference>
<feature type="domain" description="NAD(P)-binding" evidence="2">
    <location>
        <begin position="7"/>
        <end position="162"/>
    </location>
</feature>
<keyword evidence="1" id="KW-0521">NADP</keyword>
<dbReference type="Gene3D" id="3.40.50.720">
    <property type="entry name" value="NAD(P)-binding Rossmann-like Domain"/>
    <property type="match status" value="1"/>
</dbReference>
<sequence>MKILVIGGTGLIGSEVSKKLITEGHEVIIGAPSKGVDVISGKGLAEALKGTEVVIDLSNSSSPDDETALNFFRSAGKNLVGYEKEAGVKHHLVLSIVGTDRAQYIGYLKAKTEQEENIKRSGIPYTIIRSTQFHEHVTTIITVQGVDNEVHVSTVDYQPIAAADVVKYVSEFALKEPRNETVEIAGPDRDLMTHFVQKYLDYKRDSKVVIGNNHSRYMHLDIPKDLLVPLGDCHKGNITFEEWLKVH</sequence>
<proteinExistence type="predicted"/>
<evidence type="ECO:0000313" key="4">
    <source>
        <dbReference type="Proteomes" id="UP000251889"/>
    </source>
</evidence>
<dbReference type="InterPro" id="IPR051164">
    <property type="entry name" value="NmrA-like_oxidored"/>
</dbReference>
<keyword evidence="4" id="KW-1185">Reference proteome</keyword>
<dbReference type="Pfam" id="PF13460">
    <property type="entry name" value="NAD_binding_10"/>
    <property type="match status" value="1"/>
</dbReference>
<dbReference type="InterPro" id="IPR036291">
    <property type="entry name" value="NAD(P)-bd_dom_sf"/>
</dbReference>
<evidence type="ECO:0000256" key="1">
    <source>
        <dbReference type="ARBA" id="ARBA00022857"/>
    </source>
</evidence>
<name>A0A364Y548_9BACT</name>
<dbReference type="PANTHER" id="PTHR42748">
    <property type="entry name" value="NITROGEN METABOLITE REPRESSION PROTEIN NMRA FAMILY MEMBER"/>
    <property type="match status" value="1"/>
</dbReference>
<gene>
    <name evidence="3" type="ORF">DQQ10_05375</name>
</gene>
<dbReference type="AlphaFoldDB" id="A0A364Y548"/>
<protein>
    <submittedName>
        <fullName evidence="3">NmrA family transcriptional regulator</fullName>
    </submittedName>
</protein>
<dbReference type="SUPFAM" id="SSF51735">
    <property type="entry name" value="NAD(P)-binding Rossmann-fold domains"/>
    <property type="match status" value="1"/>
</dbReference>
<dbReference type="EMBL" id="QMFY01000002">
    <property type="protein sequence ID" value="RAW01989.1"/>
    <property type="molecule type" value="Genomic_DNA"/>
</dbReference>
<accession>A0A364Y548</accession>
<organism evidence="3 4">
    <name type="scientific">Pseudochryseolinea flava</name>
    <dbReference type="NCBI Taxonomy" id="2059302"/>
    <lineage>
        <taxon>Bacteria</taxon>
        <taxon>Pseudomonadati</taxon>
        <taxon>Bacteroidota</taxon>
        <taxon>Cytophagia</taxon>
        <taxon>Cytophagales</taxon>
        <taxon>Fulvivirgaceae</taxon>
        <taxon>Pseudochryseolinea</taxon>
    </lineage>
</organism>
<dbReference type="InterPro" id="IPR016040">
    <property type="entry name" value="NAD(P)-bd_dom"/>
</dbReference>
<dbReference type="Proteomes" id="UP000251889">
    <property type="component" value="Unassembled WGS sequence"/>
</dbReference>
<evidence type="ECO:0000313" key="3">
    <source>
        <dbReference type="EMBL" id="RAW01989.1"/>
    </source>
</evidence>
<dbReference type="OrthoDB" id="9771302at2"/>
<comment type="caution">
    <text evidence="3">The sequence shown here is derived from an EMBL/GenBank/DDBJ whole genome shotgun (WGS) entry which is preliminary data.</text>
</comment>
<reference evidence="3 4" key="1">
    <citation type="submission" date="2018-06" db="EMBL/GenBank/DDBJ databases">
        <title>Chryseolinea flavus sp. nov., a member of the phylum Bacteroidetes isolated from soil.</title>
        <authorList>
            <person name="Li Y."/>
            <person name="Wang J."/>
        </authorList>
    </citation>
    <scope>NUCLEOTIDE SEQUENCE [LARGE SCALE GENOMIC DNA]</scope>
    <source>
        <strain evidence="3 4">SDU1-6</strain>
    </source>
</reference>
<dbReference type="PANTHER" id="PTHR42748:SF3">
    <property type="entry name" value="BLL4366 PROTEIN"/>
    <property type="match status" value="1"/>
</dbReference>